<dbReference type="OrthoDB" id="10315124at2759"/>
<feature type="transmembrane region" description="Helical" evidence="2">
    <location>
        <begin position="98"/>
        <end position="116"/>
    </location>
</feature>
<feature type="region of interest" description="Disordered" evidence="1">
    <location>
        <begin position="1"/>
        <end position="86"/>
    </location>
</feature>
<keyword evidence="2" id="KW-1133">Transmembrane helix</keyword>
<evidence type="ECO:0000313" key="4">
    <source>
        <dbReference type="Proteomes" id="UP000541558"/>
    </source>
</evidence>
<feature type="compositionally biased region" description="Low complexity" evidence="1">
    <location>
        <begin position="48"/>
        <end position="61"/>
    </location>
</feature>
<accession>A0A8H5B2E8</accession>
<name>A0A8H5B2E8_9AGAR</name>
<keyword evidence="4" id="KW-1185">Reference proteome</keyword>
<evidence type="ECO:0000256" key="1">
    <source>
        <dbReference type="SAM" id="MobiDB-lite"/>
    </source>
</evidence>
<evidence type="ECO:0000313" key="3">
    <source>
        <dbReference type="EMBL" id="KAF5314783.1"/>
    </source>
</evidence>
<keyword evidence="2" id="KW-0812">Transmembrane</keyword>
<dbReference type="Proteomes" id="UP000541558">
    <property type="component" value="Unassembled WGS sequence"/>
</dbReference>
<sequence>MIYAPDAKVNEPEGERLPRYSGGTTSSTSARDSETRSQEEGSLPRYSRAVTPTAPAAARVPIASTTRMEPPIPEDTQSIIQVLPPSPLTKPNRRIRRLLRESLIFSIAIFAFSMPSHGLSTFYVSPVIVGLTILHHGILLRRIKKESNQYQVDISKLDPEDERPNYRSAVTRSVTIVNSWWLTTLWGVSLILLITLVANIRNDDRLTGKLDWGRGLNICLGSEIILTVQQLALMCRISSYCTRERRAAVLGHRPERQSYRFWR</sequence>
<feature type="transmembrane region" description="Helical" evidence="2">
    <location>
        <begin position="180"/>
        <end position="200"/>
    </location>
</feature>
<gene>
    <name evidence="3" type="ORF">D9611_007131</name>
</gene>
<comment type="caution">
    <text evidence="3">The sequence shown here is derived from an EMBL/GenBank/DDBJ whole genome shotgun (WGS) entry which is preliminary data.</text>
</comment>
<proteinExistence type="predicted"/>
<dbReference type="EMBL" id="JAACJK010000221">
    <property type="protein sequence ID" value="KAF5314783.1"/>
    <property type="molecule type" value="Genomic_DNA"/>
</dbReference>
<keyword evidence="2" id="KW-0472">Membrane</keyword>
<evidence type="ECO:0000256" key="2">
    <source>
        <dbReference type="SAM" id="Phobius"/>
    </source>
</evidence>
<organism evidence="3 4">
    <name type="scientific">Ephemerocybe angulata</name>
    <dbReference type="NCBI Taxonomy" id="980116"/>
    <lineage>
        <taxon>Eukaryota</taxon>
        <taxon>Fungi</taxon>
        <taxon>Dikarya</taxon>
        <taxon>Basidiomycota</taxon>
        <taxon>Agaricomycotina</taxon>
        <taxon>Agaricomycetes</taxon>
        <taxon>Agaricomycetidae</taxon>
        <taxon>Agaricales</taxon>
        <taxon>Agaricineae</taxon>
        <taxon>Psathyrellaceae</taxon>
        <taxon>Ephemerocybe</taxon>
    </lineage>
</organism>
<feature type="transmembrane region" description="Helical" evidence="2">
    <location>
        <begin position="212"/>
        <end position="235"/>
    </location>
</feature>
<dbReference type="AlphaFoldDB" id="A0A8H5B2E8"/>
<reference evidence="3 4" key="1">
    <citation type="journal article" date="2020" name="ISME J.">
        <title>Uncovering the hidden diversity of litter-decomposition mechanisms in mushroom-forming fungi.</title>
        <authorList>
            <person name="Floudas D."/>
            <person name="Bentzer J."/>
            <person name="Ahren D."/>
            <person name="Johansson T."/>
            <person name="Persson P."/>
            <person name="Tunlid A."/>
        </authorList>
    </citation>
    <scope>NUCLEOTIDE SEQUENCE [LARGE SCALE GENOMIC DNA]</scope>
    <source>
        <strain evidence="3 4">CBS 175.51</strain>
    </source>
</reference>
<feature type="transmembrane region" description="Helical" evidence="2">
    <location>
        <begin position="122"/>
        <end position="140"/>
    </location>
</feature>
<feature type="compositionally biased region" description="Basic and acidic residues" evidence="1">
    <location>
        <begin position="8"/>
        <end position="18"/>
    </location>
</feature>
<protein>
    <submittedName>
        <fullName evidence="3">Uncharacterized protein</fullName>
    </submittedName>
</protein>